<keyword evidence="2" id="KW-0812">Transmembrane</keyword>
<evidence type="ECO:0000313" key="4">
    <source>
        <dbReference type="Proteomes" id="UP000275078"/>
    </source>
</evidence>
<feature type="transmembrane region" description="Helical" evidence="2">
    <location>
        <begin position="188"/>
        <end position="206"/>
    </location>
</feature>
<dbReference type="GO" id="GO:0006626">
    <property type="term" value="P:protein targeting to mitochondrion"/>
    <property type="evidence" value="ECO:0007669"/>
    <property type="project" value="TreeGrafter"/>
</dbReference>
<feature type="compositionally biased region" description="Low complexity" evidence="1">
    <location>
        <begin position="12"/>
        <end position="21"/>
    </location>
</feature>
<name>A0A3N4HRC5_ASCIM</name>
<protein>
    <submittedName>
        <fullName evidence="3">Uncharacterized protein</fullName>
    </submittedName>
</protein>
<keyword evidence="2" id="KW-0472">Membrane</keyword>
<evidence type="ECO:0000256" key="1">
    <source>
        <dbReference type="SAM" id="MobiDB-lite"/>
    </source>
</evidence>
<sequence length="217" mass="23842">MSSYAEVAAHNSEQSPEEAAAPQPPQLETTTGENTSLPDVDSASVNVVPHDYLEQEVKTSTQADRIEIEAEQAKNQAELNIHTAEEKAKEAAKEAKEEAKEEAEKAKAAAEKIEKKAEKKVKEAEEKVKRKVDQGKEAAKKGLKKAEDEWNEEPEVVINTAISSIIAVALGVVGWQRYKVGRLGLREVGIAAAGLAVFGGLDYFFTRQFIVKRKERK</sequence>
<feature type="compositionally biased region" description="Polar residues" evidence="1">
    <location>
        <begin position="27"/>
        <end position="37"/>
    </location>
</feature>
<dbReference type="Proteomes" id="UP000275078">
    <property type="component" value="Unassembled WGS sequence"/>
</dbReference>
<proteinExistence type="predicted"/>
<dbReference type="AlphaFoldDB" id="A0A3N4HRC5"/>
<dbReference type="GO" id="GO:1990593">
    <property type="term" value="F:nascent polypeptide-associated complex binding"/>
    <property type="evidence" value="ECO:0007669"/>
    <property type="project" value="InterPro"/>
</dbReference>
<feature type="transmembrane region" description="Helical" evidence="2">
    <location>
        <begin position="156"/>
        <end position="176"/>
    </location>
</feature>
<dbReference type="PANTHER" id="PTHR38402">
    <property type="entry name" value="MITOCHONDRIAL OUTER MEMBRANE PROTEIN OM14"/>
    <property type="match status" value="1"/>
</dbReference>
<keyword evidence="2" id="KW-1133">Transmembrane helix</keyword>
<dbReference type="InterPro" id="IPR039454">
    <property type="entry name" value="OM14"/>
</dbReference>
<dbReference type="STRING" id="1160509.A0A3N4HRC5"/>
<organism evidence="3 4">
    <name type="scientific">Ascobolus immersus RN42</name>
    <dbReference type="NCBI Taxonomy" id="1160509"/>
    <lineage>
        <taxon>Eukaryota</taxon>
        <taxon>Fungi</taxon>
        <taxon>Dikarya</taxon>
        <taxon>Ascomycota</taxon>
        <taxon>Pezizomycotina</taxon>
        <taxon>Pezizomycetes</taxon>
        <taxon>Pezizales</taxon>
        <taxon>Ascobolaceae</taxon>
        <taxon>Ascobolus</taxon>
    </lineage>
</organism>
<keyword evidence="4" id="KW-1185">Reference proteome</keyword>
<accession>A0A3N4HRC5</accession>
<dbReference type="GO" id="GO:0005741">
    <property type="term" value="C:mitochondrial outer membrane"/>
    <property type="evidence" value="ECO:0007669"/>
    <property type="project" value="InterPro"/>
</dbReference>
<evidence type="ECO:0000256" key="2">
    <source>
        <dbReference type="SAM" id="Phobius"/>
    </source>
</evidence>
<evidence type="ECO:0000313" key="3">
    <source>
        <dbReference type="EMBL" id="RPA76395.1"/>
    </source>
</evidence>
<feature type="region of interest" description="Disordered" evidence="1">
    <location>
        <begin position="1"/>
        <end position="146"/>
    </location>
</feature>
<dbReference type="EMBL" id="ML119745">
    <property type="protein sequence ID" value="RPA76395.1"/>
    <property type="molecule type" value="Genomic_DNA"/>
</dbReference>
<feature type="compositionally biased region" description="Basic and acidic residues" evidence="1">
    <location>
        <begin position="83"/>
        <end position="146"/>
    </location>
</feature>
<dbReference type="OrthoDB" id="20198at2759"/>
<dbReference type="PANTHER" id="PTHR38402:SF1">
    <property type="entry name" value="MITOCHONDRIAL OUTER MEMBRANE PROTEIN OM14"/>
    <property type="match status" value="1"/>
</dbReference>
<reference evidence="3 4" key="1">
    <citation type="journal article" date="2018" name="Nat. Ecol. Evol.">
        <title>Pezizomycetes genomes reveal the molecular basis of ectomycorrhizal truffle lifestyle.</title>
        <authorList>
            <person name="Murat C."/>
            <person name="Payen T."/>
            <person name="Noel B."/>
            <person name="Kuo A."/>
            <person name="Morin E."/>
            <person name="Chen J."/>
            <person name="Kohler A."/>
            <person name="Krizsan K."/>
            <person name="Balestrini R."/>
            <person name="Da Silva C."/>
            <person name="Montanini B."/>
            <person name="Hainaut M."/>
            <person name="Levati E."/>
            <person name="Barry K.W."/>
            <person name="Belfiori B."/>
            <person name="Cichocki N."/>
            <person name="Clum A."/>
            <person name="Dockter R.B."/>
            <person name="Fauchery L."/>
            <person name="Guy J."/>
            <person name="Iotti M."/>
            <person name="Le Tacon F."/>
            <person name="Lindquist E.A."/>
            <person name="Lipzen A."/>
            <person name="Malagnac F."/>
            <person name="Mello A."/>
            <person name="Molinier V."/>
            <person name="Miyauchi S."/>
            <person name="Poulain J."/>
            <person name="Riccioni C."/>
            <person name="Rubini A."/>
            <person name="Sitrit Y."/>
            <person name="Splivallo R."/>
            <person name="Traeger S."/>
            <person name="Wang M."/>
            <person name="Zifcakova L."/>
            <person name="Wipf D."/>
            <person name="Zambonelli A."/>
            <person name="Paolocci F."/>
            <person name="Nowrousian M."/>
            <person name="Ottonello S."/>
            <person name="Baldrian P."/>
            <person name="Spatafora J.W."/>
            <person name="Henrissat B."/>
            <person name="Nagy L.G."/>
            <person name="Aury J.M."/>
            <person name="Wincker P."/>
            <person name="Grigoriev I.V."/>
            <person name="Bonfante P."/>
            <person name="Martin F.M."/>
        </authorList>
    </citation>
    <scope>NUCLEOTIDE SEQUENCE [LARGE SCALE GENOMIC DNA]</scope>
    <source>
        <strain evidence="3 4">RN42</strain>
    </source>
</reference>
<gene>
    <name evidence="3" type="ORF">BJ508DRAFT_417604</name>
</gene>